<dbReference type="Pfam" id="PF00005">
    <property type="entry name" value="ABC_tran"/>
    <property type="match status" value="1"/>
</dbReference>
<dbReference type="InterPro" id="IPR051782">
    <property type="entry name" value="ABC_Transporter_VariousFunc"/>
</dbReference>
<evidence type="ECO:0000313" key="5">
    <source>
        <dbReference type="EMBL" id="SIQ20062.1"/>
    </source>
</evidence>
<dbReference type="EMBL" id="FTNI01000001">
    <property type="protein sequence ID" value="SIQ20062.1"/>
    <property type="molecule type" value="Genomic_DNA"/>
</dbReference>
<dbReference type="InterPro" id="IPR003439">
    <property type="entry name" value="ABC_transporter-like_ATP-bd"/>
</dbReference>
<keyword evidence="6" id="KW-1185">Reference proteome</keyword>
<feature type="domain" description="ABC transporter" evidence="4">
    <location>
        <begin position="1"/>
        <end position="222"/>
    </location>
</feature>
<evidence type="ECO:0000256" key="2">
    <source>
        <dbReference type="ARBA" id="ARBA00022741"/>
    </source>
</evidence>
<keyword evidence="2" id="KW-0547">Nucleotide-binding</keyword>
<dbReference type="InterPro" id="IPR003593">
    <property type="entry name" value="AAA+_ATPase"/>
</dbReference>
<dbReference type="RefSeq" id="WP_076431877.1">
    <property type="nucleotide sequence ID" value="NZ_CP192071.1"/>
</dbReference>
<dbReference type="PROSITE" id="PS50893">
    <property type="entry name" value="ABC_TRANSPORTER_2"/>
    <property type="match status" value="1"/>
</dbReference>
<evidence type="ECO:0000256" key="1">
    <source>
        <dbReference type="ARBA" id="ARBA00022448"/>
    </source>
</evidence>
<reference evidence="6" key="1">
    <citation type="submission" date="2017-01" db="EMBL/GenBank/DDBJ databases">
        <authorList>
            <person name="Varghese N."/>
            <person name="Submissions S."/>
        </authorList>
    </citation>
    <scope>NUCLEOTIDE SEQUENCE [LARGE SCALE GENOMIC DNA]</scope>
    <source>
        <strain evidence="6">ATCC 12950</strain>
    </source>
</reference>
<dbReference type="PANTHER" id="PTHR42939:SF1">
    <property type="entry name" value="ABC TRANSPORTER ATP-BINDING PROTEIN ALBC-RELATED"/>
    <property type="match status" value="1"/>
</dbReference>
<dbReference type="SMART" id="SM00382">
    <property type="entry name" value="AAA"/>
    <property type="match status" value="1"/>
</dbReference>
<dbReference type="Gene3D" id="3.40.50.300">
    <property type="entry name" value="P-loop containing nucleotide triphosphate hydrolases"/>
    <property type="match status" value="1"/>
</dbReference>
<name>A0A1N6QU77_9ACTN</name>
<keyword evidence="3" id="KW-0067">ATP-binding</keyword>
<dbReference type="PANTHER" id="PTHR42939">
    <property type="entry name" value="ABC TRANSPORTER ATP-BINDING PROTEIN ALBC-RELATED"/>
    <property type="match status" value="1"/>
</dbReference>
<protein>
    <submittedName>
        <fullName evidence="5">ABC transporter</fullName>
    </submittedName>
</protein>
<keyword evidence="1" id="KW-0813">Transport</keyword>
<proteinExistence type="predicted"/>
<dbReference type="GO" id="GO:0016887">
    <property type="term" value="F:ATP hydrolysis activity"/>
    <property type="evidence" value="ECO:0007669"/>
    <property type="project" value="InterPro"/>
</dbReference>
<gene>
    <name evidence="5" type="ORF">SAMN05421833_101120</name>
</gene>
<sequence>MRLRNVSYRYRRKAPWVLRGVDVEVAPGRITEVTGANGAGKSTLLRLVAGLARPSAGHIEQRPRIVGYAPERFPSALPFTVQEYLEHVCRIRGVRVADRQAVIGHWTERLRCRHLAATRIRDLSKGSAQKVGLIQAFLAKPELLVLDEPFAGLDVAAMNAVSAAVGEVAAHGGSVVVSDHQNYLGDVDLRQRWEVGGGTVSVLPASPKPREEKQTVVLRVRVEERSAGVAVEHLRELGYDVEIGGPAEVRK</sequence>
<dbReference type="STRING" id="58117.SAMN05421833_101120"/>
<dbReference type="Proteomes" id="UP000186096">
    <property type="component" value="Unassembled WGS sequence"/>
</dbReference>
<accession>A0A1N6QU77</accession>
<dbReference type="GO" id="GO:0005524">
    <property type="term" value="F:ATP binding"/>
    <property type="evidence" value="ECO:0007669"/>
    <property type="project" value="UniProtKB-KW"/>
</dbReference>
<dbReference type="InterPro" id="IPR027417">
    <property type="entry name" value="P-loop_NTPase"/>
</dbReference>
<dbReference type="OrthoDB" id="5182800at2"/>
<dbReference type="AlphaFoldDB" id="A0A1N6QU77"/>
<evidence type="ECO:0000313" key="6">
    <source>
        <dbReference type="Proteomes" id="UP000186096"/>
    </source>
</evidence>
<dbReference type="SUPFAM" id="SSF52540">
    <property type="entry name" value="P-loop containing nucleoside triphosphate hydrolases"/>
    <property type="match status" value="1"/>
</dbReference>
<evidence type="ECO:0000256" key="3">
    <source>
        <dbReference type="ARBA" id="ARBA00022840"/>
    </source>
</evidence>
<evidence type="ECO:0000259" key="4">
    <source>
        <dbReference type="PROSITE" id="PS50893"/>
    </source>
</evidence>
<organism evidence="5 6">
    <name type="scientific">Microbispora rosea</name>
    <dbReference type="NCBI Taxonomy" id="58117"/>
    <lineage>
        <taxon>Bacteria</taxon>
        <taxon>Bacillati</taxon>
        <taxon>Actinomycetota</taxon>
        <taxon>Actinomycetes</taxon>
        <taxon>Streptosporangiales</taxon>
        <taxon>Streptosporangiaceae</taxon>
        <taxon>Microbispora</taxon>
    </lineage>
</organism>